<evidence type="ECO:0000313" key="5">
    <source>
        <dbReference type="EMBL" id="CAH2351269.1"/>
    </source>
</evidence>
<dbReference type="EMBL" id="CAKXYY010000003">
    <property type="protein sequence ID" value="CAH2351269.1"/>
    <property type="molecule type" value="Genomic_DNA"/>
</dbReference>
<accession>A0A9P0QMR1</accession>
<evidence type="ECO:0000256" key="4">
    <source>
        <dbReference type="ARBA" id="ARBA00023002"/>
    </source>
</evidence>
<dbReference type="SUPFAM" id="SSF51905">
    <property type="entry name" value="FAD/NAD(P)-binding domain"/>
    <property type="match status" value="2"/>
</dbReference>
<dbReference type="InterPro" id="IPR020946">
    <property type="entry name" value="Flavin_mOase-like"/>
</dbReference>
<proteinExistence type="inferred from homology"/>
<dbReference type="PANTHER" id="PTHR23023">
    <property type="entry name" value="DIMETHYLANILINE MONOOXYGENASE"/>
    <property type="match status" value="1"/>
</dbReference>
<dbReference type="InterPro" id="IPR036188">
    <property type="entry name" value="FAD/NAD-bd_sf"/>
</dbReference>
<dbReference type="Proteomes" id="UP000837801">
    <property type="component" value="Unassembled WGS sequence"/>
</dbReference>
<dbReference type="Pfam" id="PF00743">
    <property type="entry name" value="FMO-like"/>
    <property type="match status" value="2"/>
</dbReference>
<evidence type="ECO:0000313" key="6">
    <source>
        <dbReference type="Proteomes" id="UP000837801"/>
    </source>
</evidence>
<dbReference type="GO" id="GO:0050661">
    <property type="term" value="F:NADP binding"/>
    <property type="evidence" value="ECO:0007669"/>
    <property type="project" value="InterPro"/>
</dbReference>
<sequence length="513" mass="58055">MTIDSVESIGVVGAGPGGLAAIYEFLHLDKNGTSTVGGEKASNPRFKVIAFEQKGKAGGIWAPSKDADLPVPPQEFFDKDEYANPDAIHPRQTIPAEVDASSTFENPIVIKDTSVISRELEWRRSGVYPSLFTNIPSRFTRFSYIPNDEEYLDESRTIHPFLTQSELVDRFERFISKEELEQYIRFNSRVEQVAKDPKSGKWVITVRETNDETKQEKWYQQEFDAVVIANGHYTVPNFPRIKGLDVFNKKNPEKLIHAKSYRDAGAFKDKKVLVVGGSISTANLVQYIYPVAKQTVISRRGPHLVFPYIDKALESEGITTKPTIQEITEDGEFLFTDGTKDSGFDIVLFTTGYHYHYPFLNDYLQVKDPSNLSRVSGLYYDTFSIEDPTLAITGVAISGINFHSIEASVAAIAGVWSGFGKAPLPSTEVQKEWSRKRVEATADNLFYHYYPHNSIKQDLIDPLYAYAPTGRYNPAEEDWKYVQEIDQGLQKLEKLYYAIKEERLSIEDTLKGK</sequence>
<protein>
    <submittedName>
        <fullName evidence="5">Thiol-specific monooxygenase</fullName>
    </submittedName>
</protein>
<dbReference type="InterPro" id="IPR050346">
    <property type="entry name" value="FMO-like"/>
</dbReference>
<keyword evidence="2" id="KW-0285">Flavoprotein</keyword>
<organism evidence="5 6">
    <name type="scientific">[Candida] railenensis</name>
    <dbReference type="NCBI Taxonomy" id="45579"/>
    <lineage>
        <taxon>Eukaryota</taxon>
        <taxon>Fungi</taxon>
        <taxon>Dikarya</taxon>
        <taxon>Ascomycota</taxon>
        <taxon>Saccharomycotina</taxon>
        <taxon>Pichiomycetes</taxon>
        <taxon>Debaryomycetaceae</taxon>
        <taxon>Kurtzmaniella</taxon>
    </lineage>
</organism>
<dbReference type="AlphaFoldDB" id="A0A9P0QMR1"/>
<dbReference type="OrthoDB" id="66881at2759"/>
<dbReference type="Gene3D" id="3.50.50.60">
    <property type="entry name" value="FAD/NAD(P)-binding domain"/>
    <property type="match status" value="2"/>
</dbReference>
<dbReference type="GO" id="GO:0004499">
    <property type="term" value="F:N,N-dimethylaniline monooxygenase activity"/>
    <property type="evidence" value="ECO:0007669"/>
    <property type="project" value="InterPro"/>
</dbReference>
<evidence type="ECO:0000256" key="3">
    <source>
        <dbReference type="ARBA" id="ARBA00022827"/>
    </source>
</evidence>
<name>A0A9P0QMR1_9ASCO</name>
<keyword evidence="6" id="KW-1185">Reference proteome</keyword>
<evidence type="ECO:0000256" key="1">
    <source>
        <dbReference type="ARBA" id="ARBA00009183"/>
    </source>
</evidence>
<keyword evidence="3" id="KW-0274">FAD</keyword>
<comment type="caution">
    <text evidence="5">The sequence shown here is derived from an EMBL/GenBank/DDBJ whole genome shotgun (WGS) entry which is preliminary data.</text>
</comment>
<keyword evidence="5" id="KW-0503">Monooxygenase</keyword>
<keyword evidence="4" id="KW-0560">Oxidoreductase</keyword>
<reference evidence="5" key="1">
    <citation type="submission" date="2022-03" db="EMBL/GenBank/DDBJ databases">
        <authorList>
            <person name="Legras J.-L."/>
            <person name="Devillers H."/>
            <person name="Grondin C."/>
        </authorList>
    </citation>
    <scope>NUCLEOTIDE SEQUENCE</scope>
    <source>
        <strain evidence="5">CLIB 1423</strain>
    </source>
</reference>
<gene>
    <name evidence="5" type="ORF">CLIB1423_03S02454</name>
</gene>
<comment type="similarity">
    <text evidence="1">Belongs to the FMO family.</text>
</comment>
<dbReference type="GO" id="GO:0050660">
    <property type="term" value="F:flavin adenine dinucleotide binding"/>
    <property type="evidence" value="ECO:0007669"/>
    <property type="project" value="InterPro"/>
</dbReference>
<evidence type="ECO:0000256" key="2">
    <source>
        <dbReference type="ARBA" id="ARBA00022630"/>
    </source>
</evidence>